<sequence length="376" mass="43015">MIVGNSFVNDSRVEREARSLSATGFNVKVFAASAPTLPKFEKIDGFEVIRLPIKNYSPFWGFYRLVFYKAYRRLVEEKADVYHAHDLDTLLISYFAAKRNNAKIVYDSHEYWSSRTVFKKTYLDTFKGIIREPIFSLIEKSLIKKVDAVITVNETISEKLAEKYGIEKPLSLYNFPSLENQKLSDLLRKSLKLGNKKLILFLGGVNRGRGVLQLVESLRFLSDGFHLVFLGGGPYIKRAQVLAEKFNLSSRVYFLKAVPSVDVLKWASGADVGVSPIQNISTSYYYSSPNKVFEYLMAGLPIAVSNFPEMKRILGKFEVGETFDPEDPEDIAKAVKKISQDPRRYERLKANALKAAREEYNWEMESKKLIDLYKNI</sequence>
<dbReference type="GO" id="GO:0009103">
    <property type="term" value="P:lipopolysaccharide biosynthetic process"/>
    <property type="evidence" value="ECO:0007669"/>
    <property type="project" value="TreeGrafter"/>
</dbReference>
<keyword evidence="1" id="KW-0808">Transferase</keyword>
<dbReference type="Pfam" id="PF00534">
    <property type="entry name" value="Glycos_transf_1"/>
    <property type="match status" value="1"/>
</dbReference>
<feature type="domain" description="Glycosyltransferase subfamily 4-like N-terminal" evidence="3">
    <location>
        <begin position="13"/>
        <end position="167"/>
    </location>
</feature>
<accession>A0A1G1WGI7</accession>
<feature type="domain" description="Glycosyl transferase family 1" evidence="2">
    <location>
        <begin position="188"/>
        <end position="354"/>
    </location>
</feature>
<reference evidence="4 5" key="1">
    <citation type="journal article" date="2016" name="Nat. Commun.">
        <title>Thousands of microbial genomes shed light on interconnected biogeochemical processes in an aquifer system.</title>
        <authorList>
            <person name="Anantharaman K."/>
            <person name="Brown C.T."/>
            <person name="Hug L.A."/>
            <person name="Sharon I."/>
            <person name="Castelle C.J."/>
            <person name="Probst A.J."/>
            <person name="Thomas B.C."/>
            <person name="Singh A."/>
            <person name="Wilkins M.J."/>
            <person name="Karaoz U."/>
            <person name="Brodie E.L."/>
            <person name="Williams K.H."/>
            <person name="Hubbard S.S."/>
            <person name="Banfield J.F."/>
        </authorList>
    </citation>
    <scope>NUCLEOTIDE SEQUENCE [LARGE SCALE GENOMIC DNA]</scope>
</reference>
<dbReference type="GO" id="GO:0016757">
    <property type="term" value="F:glycosyltransferase activity"/>
    <property type="evidence" value="ECO:0007669"/>
    <property type="project" value="InterPro"/>
</dbReference>
<proteinExistence type="predicted"/>
<evidence type="ECO:0000313" key="4">
    <source>
        <dbReference type="EMBL" id="OGY26357.1"/>
    </source>
</evidence>
<dbReference type="EMBL" id="MHCU01000071">
    <property type="protein sequence ID" value="OGY26357.1"/>
    <property type="molecule type" value="Genomic_DNA"/>
</dbReference>
<protein>
    <recommendedName>
        <fullName evidence="6">Glycosyltransferase subfamily 4-like N-terminal domain-containing protein</fullName>
    </recommendedName>
</protein>
<organism evidence="4 5">
    <name type="scientific">Candidatus Woykebacteria bacterium RBG_19FT_COMBO_43_10</name>
    <dbReference type="NCBI Taxonomy" id="1802598"/>
    <lineage>
        <taxon>Bacteria</taxon>
        <taxon>Candidatus Woykeibacteriota</taxon>
    </lineage>
</organism>
<dbReference type="InterPro" id="IPR028098">
    <property type="entry name" value="Glyco_trans_4-like_N"/>
</dbReference>
<dbReference type="Gene3D" id="3.40.50.2000">
    <property type="entry name" value="Glycogen Phosphorylase B"/>
    <property type="match status" value="2"/>
</dbReference>
<gene>
    <name evidence="4" type="ORF">A2Z42_03455</name>
</gene>
<evidence type="ECO:0008006" key="6">
    <source>
        <dbReference type="Google" id="ProtNLM"/>
    </source>
</evidence>
<dbReference type="Proteomes" id="UP000176645">
    <property type="component" value="Unassembled WGS sequence"/>
</dbReference>
<comment type="caution">
    <text evidence="4">The sequence shown here is derived from an EMBL/GenBank/DDBJ whole genome shotgun (WGS) entry which is preliminary data.</text>
</comment>
<dbReference type="SUPFAM" id="SSF53756">
    <property type="entry name" value="UDP-Glycosyltransferase/glycogen phosphorylase"/>
    <property type="match status" value="1"/>
</dbReference>
<evidence type="ECO:0000259" key="3">
    <source>
        <dbReference type="Pfam" id="PF13439"/>
    </source>
</evidence>
<evidence type="ECO:0000259" key="2">
    <source>
        <dbReference type="Pfam" id="PF00534"/>
    </source>
</evidence>
<dbReference type="AlphaFoldDB" id="A0A1G1WGI7"/>
<dbReference type="PANTHER" id="PTHR46401:SF2">
    <property type="entry name" value="GLYCOSYLTRANSFERASE WBBK-RELATED"/>
    <property type="match status" value="1"/>
</dbReference>
<evidence type="ECO:0000313" key="5">
    <source>
        <dbReference type="Proteomes" id="UP000176645"/>
    </source>
</evidence>
<dbReference type="Pfam" id="PF13439">
    <property type="entry name" value="Glyco_transf_4"/>
    <property type="match status" value="1"/>
</dbReference>
<dbReference type="CDD" id="cd03794">
    <property type="entry name" value="GT4_WbuB-like"/>
    <property type="match status" value="1"/>
</dbReference>
<evidence type="ECO:0000256" key="1">
    <source>
        <dbReference type="ARBA" id="ARBA00022679"/>
    </source>
</evidence>
<name>A0A1G1WGI7_9BACT</name>
<dbReference type="PANTHER" id="PTHR46401">
    <property type="entry name" value="GLYCOSYLTRANSFERASE WBBK-RELATED"/>
    <property type="match status" value="1"/>
</dbReference>
<dbReference type="InterPro" id="IPR001296">
    <property type="entry name" value="Glyco_trans_1"/>
</dbReference>